<comment type="subcellular location">
    <subcellularLocation>
        <location evidence="1">Cell envelope</location>
    </subcellularLocation>
</comment>
<accession>A0A285VC84</accession>
<dbReference type="GO" id="GO:0030313">
    <property type="term" value="C:cell envelope"/>
    <property type="evidence" value="ECO:0007669"/>
    <property type="project" value="UniProtKB-SubCell"/>
</dbReference>
<feature type="signal peptide" evidence="5">
    <location>
        <begin position="1"/>
        <end position="22"/>
    </location>
</feature>
<dbReference type="PANTHER" id="PTHR42953:SF1">
    <property type="entry name" value="METAL-BINDING PROTEIN HI_0362-RELATED"/>
    <property type="match status" value="1"/>
</dbReference>
<keyword evidence="7" id="KW-1185">Reference proteome</keyword>
<name>A0A285VC84_9ACTN</name>
<keyword evidence="2" id="KW-0813">Transport</keyword>
<evidence type="ECO:0000256" key="5">
    <source>
        <dbReference type="SAM" id="SignalP"/>
    </source>
</evidence>
<gene>
    <name evidence="6" type="ORF">SAMN05660748_3807</name>
</gene>
<evidence type="ECO:0000256" key="3">
    <source>
        <dbReference type="ARBA" id="ARBA00022723"/>
    </source>
</evidence>
<dbReference type="PANTHER" id="PTHR42953">
    <property type="entry name" value="HIGH-AFFINITY ZINC UPTAKE SYSTEM PROTEIN ZNUA-RELATED"/>
    <property type="match status" value="1"/>
</dbReference>
<keyword evidence="3" id="KW-0479">Metal-binding</keyword>
<evidence type="ECO:0000256" key="4">
    <source>
        <dbReference type="ARBA" id="ARBA00022729"/>
    </source>
</evidence>
<dbReference type="RefSeq" id="WP_176523043.1">
    <property type="nucleotide sequence ID" value="NZ_OBQI01000006.1"/>
</dbReference>
<dbReference type="Pfam" id="PF01297">
    <property type="entry name" value="ZnuA"/>
    <property type="match status" value="1"/>
</dbReference>
<dbReference type="SUPFAM" id="SSF53807">
    <property type="entry name" value="Helical backbone' metal receptor"/>
    <property type="match status" value="1"/>
</dbReference>
<evidence type="ECO:0000256" key="2">
    <source>
        <dbReference type="ARBA" id="ARBA00022448"/>
    </source>
</evidence>
<proteinExistence type="predicted"/>
<dbReference type="Proteomes" id="UP000219435">
    <property type="component" value="Unassembled WGS sequence"/>
</dbReference>
<evidence type="ECO:0000313" key="6">
    <source>
        <dbReference type="EMBL" id="SOC51670.1"/>
    </source>
</evidence>
<dbReference type="InterPro" id="IPR050492">
    <property type="entry name" value="Bact_metal-bind_prot9"/>
</dbReference>
<dbReference type="AlphaFoldDB" id="A0A285VC84"/>
<dbReference type="GO" id="GO:0030001">
    <property type="term" value="P:metal ion transport"/>
    <property type="evidence" value="ECO:0007669"/>
    <property type="project" value="InterPro"/>
</dbReference>
<dbReference type="PROSITE" id="PS51257">
    <property type="entry name" value="PROKAR_LIPOPROTEIN"/>
    <property type="match status" value="1"/>
</dbReference>
<protein>
    <submittedName>
        <fullName evidence="6">Zinc/manganese transport system substrate-binding protein</fullName>
    </submittedName>
</protein>
<keyword evidence="4 5" id="KW-0732">Signal</keyword>
<evidence type="ECO:0000256" key="1">
    <source>
        <dbReference type="ARBA" id="ARBA00004196"/>
    </source>
</evidence>
<dbReference type="EMBL" id="OBQI01000006">
    <property type="protein sequence ID" value="SOC51670.1"/>
    <property type="molecule type" value="Genomic_DNA"/>
</dbReference>
<dbReference type="GO" id="GO:0046872">
    <property type="term" value="F:metal ion binding"/>
    <property type="evidence" value="ECO:0007669"/>
    <property type="project" value="UniProtKB-KW"/>
</dbReference>
<sequence length="304" mass="31041">MRHAILRAGLPVLALLTLTACSGDDAAESEAAVSSGEASACPGEVLDVVVSVGAWGDVVRQLGGDCATVTTIAPEAEAPAEVAPADREAFTAADLVVVNGARLDGWAADAAAAAGDPVVVSAAEVAGAVGQVRDPHLWYDPAVVPEVAREVALELARLSPDAAPYFDAQHTAWTTALQPWLEAVEALRAASDGRAFAATGNAFDRLADAVGLTDATPSGYARTVRTGGEPTRGELAEFETALRGGAVDVLVQVGDDLPDGLDDAADEGEVPVVVITETPDEDTPFVEWQLAQLGALSEALAEGR</sequence>
<dbReference type="InterPro" id="IPR006127">
    <property type="entry name" value="ZnuA-like"/>
</dbReference>
<reference evidence="7" key="1">
    <citation type="submission" date="2017-08" db="EMBL/GenBank/DDBJ databases">
        <authorList>
            <person name="Varghese N."/>
            <person name="Submissions S."/>
        </authorList>
    </citation>
    <scope>NUCLEOTIDE SEQUENCE [LARGE SCALE GENOMIC DNA]</scope>
    <source>
        <strain evidence="7">DSM 4725</strain>
    </source>
</reference>
<feature type="chain" id="PRO_5039376800" evidence="5">
    <location>
        <begin position="23"/>
        <end position="304"/>
    </location>
</feature>
<evidence type="ECO:0000313" key="7">
    <source>
        <dbReference type="Proteomes" id="UP000219435"/>
    </source>
</evidence>
<dbReference type="Gene3D" id="3.40.50.1980">
    <property type="entry name" value="Nitrogenase molybdenum iron protein domain"/>
    <property type="match status" value="1"/>
</dbReference>
<organism evidence="6 7">
    <name type="scientific">Blastococcus aggregatus</name>
    <dbReference type="NCBI Taxonomy" id="38502"/>
    <lineage>
        <taxon>Bacteria</taxon>
        <taxon>Bacillati</taxon>
        <taxon>Actinomycetota</taxon>
        <taxon>Actinomycetes</taxon>
        <taxon>Geodermatophilales</taxon>
        <taxon>Geodermatophilaceae</taxon>
        <taxon>Blastococcus</taxon>
    </lineage>
</organism>